<protein>
    <submittedName>
        <fullName evidence="1">Uncharacterized protein</fullName>
    </submittedName>
</protein>
<dbReference type="AlphaFoldDB" id="A0A098FZI0"/>
<dbReference type="HOGENOM" id="CLU_917620_0_0_6"/>
<dbReference type="STRING" id="1212491.LFA_0151"/>
<dbReference type="OrthoDB" id="5635994at2"/>
<evidence type="ECO:0000313" key="1">
    <source>
        <dbReference type="EMBL" id="CEG55632.1"/>
    </source>
</evidence>
<keyword evidence="2" id="KW-1185">Reference proteome</keyword>
<dbReference type="Proteomes" id="UP000032430">
    <property type="component" value="Chromosome I"/>
</dbReference>
<dbReference type="EMBL" id="LN614827">
    <property type="protein sequence ID" value="CEG55632.1"/>
    <property type="molecule type" value="Genomic_DNA"/>
</dbReference>
<accession>A0A098FZI0</accession>
<organism evidence="1 2">
    <name type="scientific">Legionella fallonii LLAP-10</name>
    <dbReference type="NCBI Taxonomy" id="1212491"/>
    <lineage>
        <taxon>Bacteria</taxon>
        <taxon>Pseudomonadati</taxon>
        <taxon>Pseudomonadota</taxon>
        <taxon>Gammaproteobacteria</taxon>
        <taxon>Legionellales</taxon>
        <taxon>Legionellaceae</taxon>
        <taxon>Legionella</taxon>
    </lineage>
</organism>
<gene>
    <name evidence="1" type="ORF">LFA_0151</name>
</gene>
<dbReference type="KEGG" id="lfa:LFA_0151"/>
<evidence type="ECO:0000313" key="2">
    <source>
        <dbReference type="Proteomes" id="UP000032430"/>
    </source>
</evidence>
<reference evidence="2" key="1">
    <citation type="submission" date="2014-09" db="EMBL/GenBank/DDBJ databases">
        <authorList>
            <person name="Gomez-Valero L."/>
        </authorList>
    </citation>
    <scope>NUCLEOTIDE SEQUENCE [LARGE SCALE GENOMIC DNA]</scope>
    <source>
        <strain evidence="2">ATCC700992</strain>
    </source>
</reference>
<dbReference type="RefSeq" id="WP_045094482.1">
    <property type="nucleotide sequence ID" value="NZ_LN614827.1"/>
</dbReference>
<sequence length="303" mass="35317">MSKIKRILAAAIRHVRHICILGSSNKSSDMEKTNGWVFFPQFRYNYSGRYVKKKDKWIFSSDDPMATLAVDLKYTVKYPGVDPFIDPQFALEEQHKDVLLLALLAGEKRMGNCHTRCCVLAKYLWENNYPEIQRIELLSFNFDHFVVVVNRTGDIDDPKTWGNALIVESWYPAQGAIYSPQEFMQQAQIVRKFIKSDLLKQYKLGLPGREELLMGTDWEHLSWECYAAIDPNQHRYPTYSRSPFRPIEYYYEPKYTYTAEISDNRKNVHPLLGDRLIHQARLNECFAELNTAEETSLPTPSVV</sequence>
<name>A0A098FZI0_9GAMM</name>
<proteinExistence type="predicted"/>